<sequence length="112" mass="12158">MTNYMGNIAHVTSVHSVAENNYIISLTSAGGTAAFTDFTWLGLFNIGGGFQYTDGSPFNFNVWGTGQPDNPLTEMCVQLVNNPGNALFTVGQWNTIPCTLTQRNYVCKLRAA</sequence>
<dbReference type="WBParaSite" id="JU765_v2.g13575.t1">
    <property type="protein sequence ID" value="JU765_v2.g13575.t1"/>
    <property type="gene ID" value="JU765_v2.g13575"/>
</dbReference>
<protein>
    <submittedName>
        <fullName evidence="2">C-type lectin domain-containing protein</fullName>
    </submittedName>
</protein>
<name>A0AC34Q7J2_9BILA</name>
<organism evidence="1 2">
    <name type="scientific">Panagrolaimus sp. JU765</name>
    <dbReference type="NCBI Taxonomy" id="591449"/>
    <lineage>
        <taxon>Eukaryota</taxon>
        <taxon>Metazoa</taxon>
        <taxon>Ecdysozoa</taxon>
        <taxon>Nematoda</taxon>
        <taxon>Chromadorea</taxon>
        <taxon>Rhabditida</taxon>
        <taxon>Tylenchina</taxon>
        <taxon>Panagrolaimomorpha</taxon>
        <taxon>Panagrolaimoidea</taxon>
        <taxon>Panagrolaimidae</taxon>
        <taxon>Panagrolaimus</taxon>
    </lineage>
</organism>
<reference evidence="2" key="1">
    <citation type="submission" date="2022-11" db="UniProtKB">
        <authorList>
            <consortium name="WormBaseParasite"/>
        </authorList>
    </citation>
    <scope>IDENTIFICATION</scope>
</reference>
<proteinExistence type="predicted"/>
<evidence type="ECO:0000313" key="1">
    <source>
        <dbReference type="Proteomes" id="UP000887576"/>
    </source>
</evidence>
<evidence type="ECO:0000313" key="2">
    <source>
        <dbReference type="WBParaSite" id="JU765_v2.g13575.t1"/>
    </source>
</evidence>
<accession>A0AC34Q7J2</accession>
<dbReference type="Proteomes" id="UP000887576">
    <property type="component" value="Unplaced"/>
</dbReference>